<name>A0A0V0Z5Z8_9BILA</name>
<accession>A0A0V0Z5Z8</accession>
<proteinExistence type="predicted"/>
<protein>
    <submittedName>
        <fullName evidence="1">Uncharacterized protein</fullName>
    </submittedName>
</protein>
<organism evidence="1 2">
    <name type="scientific">Trichinella patagoniensis</name>
    <dbReference type="NCBI Taxonomy" id="990121"/>
    <lineage>
        <taxon>Eukaryota</taxon>
        <taxon>Metazoa</taxon>
        <taxon>Ecdysozoa</taxon>
        <taxon>Nematoda</taxon>
        <taxon>Enoplea</taxon>
        <taxon>Dorylaimia</taxon>
        <taxon>Trichinellida</taxon>
        <taxon>Trichinellidae</taxon>
        <taxon>Trichinella</taxon>
    </lineage>
</organism>
<keyword evidence="2" id="KW-1185">Reference proteome</keyword>
<gene>
    <name evidence="1" type="ORF">T12_7292</name>
</gene>
<sequence>MKVIQIGPGWNFGVFRVPMGFRASGIVACDRVDAGEHFGANTTVPDRELQRGSAFPCLIGLARQTLQQQKSFPVQDETAFPFRRP</sequence>
<evidence type="ECO:0000313" key="1">
    <source>
        <dbReference type="EMBL" id="KRY07910.1"/>
    </source>
</evidence>
<reference evidence="1 2" key="1">
    <citation type="submission" date="2015-01" db="EMBL/GenBank/DDBJ databases">
        <title>Evolution of Trichinella species and genotypes.</title>
        <authorList>
            <person name="Korhonen P.K."/>
            <person name="Edoardo P."/>
            <person name="Giuseppe L.R."/>
            <person name="Gasser R.B."/>
        </authorList>
    </citation>
    <scope>NUCLEOTIDE SEQUENCE [LARGE SCALE GENOMIC DNA]</scope>
    <source>
        <strain evidence="1">ISS2496</strain>
    </source>
</reference>
<dbReference type="Proteomes" id="UP000054783">
    <property type="component" value="Unassembled WGS sequence"/>
</dbReference>
<evidence type="ECO:0000313" key="2">
    <source>
        <dbReference type="Proteomes" id="UP000054783"/>
    </source>
</evidence>
<dbReference type="AlphaFoldDB" id="A0A0V0Z5Z8"/>
<dbReference type="EMBL" id="JYDQ01000388">
    <property type="protein sequence ID" value="KRY07910.1"/>
    <property type="molecule type" value="Genomic_DNA"/>
</dbReference>
<comment type="caution">
    <text evidence="1">The sequence shown here is derived from an EMBL/GenBank/DDBJ whole genome shotgun (WGS) entry which is preliminary data.</text>
</comment>